<evidence type="ECO:0000256" key="5">
    <source>
        <dbReference type="ARBA" id="ARBA00038359"/>
    </source>
</evidence>
<dbReference type="PANTHER" id="PTHR33048">
    <property type="entry name" value="PTH11-LIKE INTEGRAL MEMBRANE PROTEIN (AFU_ORTHOLOGUE AFUA_5G11245)"/>
    <property type="match status" value="1"/>
</dbReference>
<name>A0AAW0GMI9_9APHY</name>
<feature type="transmembrane region" description="Helical" evidence="7">
    <location>
        <begin position="149"/>
        <end position="176"/>
    </location>
</feature>
<evidence type="ECO:0000313" key="10">
    <source>
        <dbReference type="Proteomes" id="UP001385951"/>
    </source>
</evidence>
<feature type="transmembrane region" description="Helical" evidence="7">
    <location>
        <begin position="233"/>
        <end position="252"/>
    </location>
</feature>
<evidence type="ECO:0000259" key="8">
    <source>
        <dbReference type="Pfam" id="PF20684"/>
    </source>
</evidence>
<comment type="caution">
    <text evidence="9">The sequence shown here is derived from an EMBL/GenBank/DDBJ whole genome shotgun (WGS) entry which is preliminary data.</text>
</comment>
<comment type="subcellular location">
    <subcellularLocation>
        <location evidence="1">Membrane</location>
        <topology evidence="1">Multi-pass membrane protein</topology>
    </subcellularLocation>
</comment>
<reference evidence="9 10" key="1">
    <citation type="submission" date="2022-09" db="EMBL/GenBank/DDBJ databases">
        <authorList>
            <person name="Palmer J.M."/>
        </authorList>
    </citation>
    <scope>NUCLEOTIDE SEQUENCE [LARGE SCALE GENOMIC DNA]</scope>
    <source>
        <strain evidence="9 10">DSM 7382</strain>
    </source>
</reference>
<evidence type="ECO:0000256" key="2">
    <source>
        <dbReference type="ARBA" id="ARBA00022692"/>
    </source>
</evidence>
<feature type="transmembrane region" description="Helical" evidence="7">
    <location>
        <begin position="78"/>
        <end position="99"/>
    </location>
</feature>
<proteinExistence type="inferred from homology"/>
<dbReference type="GO" id="GO:0016020">
    <property type="term" value="C:membrane"/>
    <property type="evidence" value="ECO:0007669"/>
    <property type="project" value="UniProtKB-SubCell"/>
</dbReference>
<keyword evidence="10" id="KW-1185">Reference proteome</keyword>
<dbReference type="EMBL" id="JASBNA010000002">
    <property type="protein sequence ID" value="KAK7694798.1"/>
    <property type="molecule type" value="Genomic_DNA"/>
</dbReference>
<evidence type="ECO:0000256" key="4">
    <source>
        <dbReference type="ARBA" id="ARBA00023136"/>
    </source>
</evidence>
<evidence type="ECO:0000256" key="7">
    <source>
        <dbReference type="SAM" id="Phobius"/>
    </source>
</evidence>
<feature type="region of interest" description="Disordered" evidence="6">
    <location>
        <begin position="377"/>
        <end position="396"/>
    </location>
</feature>
<evidence type="ECO:0000256" key="3">
    <source>
        <dbReference type="ARBA" id="ARBA00022989"/>
    </source>
</evidence>
<dbReference type="Pfam" id="PF20684">
    <property type="entry name" value="Fung_rhodopsin"/>
    <property type="match status" value="1"/>
</dbReference>
<comment type="similarity">
    <text evidence="5">Belongs to the SAT4 family.</text>
</comment>
<dbReference type="Proteomes" id="UP001385951">
    <property type="component" value="Unassembled WGS sequence"/>
</dbReference>
<evidence type="ECO:0000256" key="1">
    <source>
        <dbReference type="ARBA" id="ARBA00004141"/>
    </source>
</evidence>
<evidence type="ECO:0000256" key="6">
    <source>
        <dbReference type="SAM" id="MobiDB-lite"/>
    </source>
</evidence>
<dbReference type="InterPro" id="IPR052337">
    <property type="entry name" value="SAT4-like"/>
</dbReference>
<keyword evidence="2 7" id="KW-0812">Transmembrane</keyword>
<sequence>MFSVIELIDKRFQASRLLPKRETSRTLYDYSPPRDACFFKYIPWWHVQGIAPPFPYLTLPCVPRLRAHMSSCDITMGYLIASTVLPAISCFLSIVRLSIRWRKGQLGWDDAWVLLAIISTMSLTAGAFLNCEDTTPSMPDGRTNMRVLGYYMSIVGFTCTLWAVRMSLLASVLRIIPVMLYRRKWTKGSGVIFILFWISLVAQKVIICETEPTWKQGAAVQCPLNRANALYELFADCVADLILTILPLRIVWRLRTMIRPHLLFLTLIFSSTLLITIACIIYEVFVYCSMQEQWTNVMMQITASTALTVCQLGVLVKWIVRLCGPRKNENPDDNSIKTVLEISMVFAKTSVLQDVEAVHHVHLSVVKEESVVGTFNPATTKAEPGPQPVTGITDAS</sequence>
<keyword evidence="4 7" id="KW-0472">Membrane</keyword>
<accession>A0AAW0GMI9</accession>
<organism evidence="9 10">
    <name type="scientific">Cerrena zonata</name>
    <dbReference type="NCBI Taxonomy" id="2478898"/>
    <lineage>
        <taxon>Eukaryota</taxon>
        <taxon>Fungi</taxon>
        <taxon>Dikarya</taxon>
        <taxon>Basidiomycota</taxon>
        <taxon>Agaricomycotina</taxon>
        <taxon>Agaricomycetes</taxon>
        <taxon>Polyporales</taxon>
        <taxon>Cerrenaceae</taxon>
        <taxon>Cerrena</taxon>
    </lineage>
</organism>
<protein>
    <recommendedName>
        <fullName evidence="8">Rhodopsin domain-containing protein</fullName>
    </recommendedName>
</protein>
<evidence type="ECO:0000313" key="9">
    <source>
        <dbReference type="EMBL" id="KAK7694798.1"/>
    </source>
</evidence>
<feature type="transmembrane region" description="Helical" evidence="7">
    <location>
        <begin position="188"/>
        <end position="207"/>
    </location>
</feature>
<gene>
    <name evidence="9" type="ORF">QCA50_001986</name>
</gene>
<dbReference type="PANTHER" id="PTHR33048:SF146">
    <property type="entry name" value="INTEGRAL MEMBRANE PROTEIN"/>
    <property type="match status" value="1"/>
</dbReference>
<feature type="domain" description="Rhodopsin" evidence="8">
    <location>
        <begin position="96"/>
        <end position="313"/>
    </location>
</feature>
<feature type="transmembrane region" description="Helical" evidence="7">
    <location>
        <begin position="264"/>
        <end position="285"/>
    </location>
</feature>
<dbReference type="InterPro" id="IPR049326">
    <property type="entry name" value="Rhodopsin_dom_fungi"/>
</dbReference>
<keyword evidence="3 7" id="KW-1133">Transmembrane helix</keyword>
<dbReference type="AlphaFoldDB" id="A0AAW0GMI9"/>
<feature type="transmembrane region" description="Helical" evidence="7">
    <location>
        <begin position="297"/>
        <end position="320"/>
    </location>
</feature>
<feature type="transmembrane region" description="Helical" evidence="7">
    <location>
        <begin position="111"/>
        <end position="129"/>
    </location>
</feature>